<name>A0A3N2CVC7_9ACTN</name>
<evidence type="ECO:0000256" key="1">
    <source>
        <dbReference type="SAM" id="MobiDB-lite"/>
    </source>
</evidence>
<reference evidence="4 5" key="1">
    <citation type="submission" date="2018-11" db="EMBL/GenBank/DDBJ databases">
        <title>Sequencing the genomes of 1000 actinobacteria strains.</title>
        <authorList>
            <person name="Klenk H.-P."/>
        </authorList>
    </citation>
    <scope>NUCLEOTIDE SEQUENCE [LARGE SCALE GENOMIC DNA]</scope>
    <source>
        <strain evidence="4 5">DSM 12652</strain>
    </source>
</reference>
<keyword evidence="2" id="KW-0812">Transmembrane</keyword>
<feature type="transmembrane region" description="Helical" evidence="2">
    <location>
        <begin position="172"/>
        <end position="191"/>
    </location>
</feature>
<feature type="domain" description="Acyltransferase 3" evidence="3">
    <location>
        <begin position="27"/>
        <end position="328"/>
    </location>
</feature>
<feature type="transmembrane region" description="Helical" evidence="2">
    <location>
        <begin position="96"/>
        <end position="114"/>
    </location>
</feature>
<dbReference type="PANTHER" id="PTHR23028:SF53">
    <property type="entry name" value="ACYL_TRANSF_3 DOMAIN-CONTAINING PROTEIN"/>
    <property type="match status" value="1"/>
</dbReference>
<dbReference type="RefSeq" id="WP_123390858.1">
    <property type="nucleotide sequence ID" value="NZ_RKHO01000001.1"/>
</dbReference>
<dbReference type="InterPro" id="IPR002656">
    <property type="entry name" value="Acyl_transf_3_dom"/>
</dbReference>
<dbReference type="GO" id="GO:0016020">
    <property type="term" value="C:membrane"/>
    <property type="evidence" value="ECO:0007669"/>
    <property type="project" value="TreeGrafter"/>
</dbReference>
<dbReference type="Pfam" id="PF01757">
    <property type="entry name" value="Acyl_transf_3"/>
    <property type="match status" value="1"/>
</dbReference>
<feature type="transmembrane region" description="Helical" evidence="2">
    <location>
        <begin position="249"/>
        <end position="268"/>
    </location>
</feature>
<feature type="transmembrane region" description="Helical" evidence="2">
    <location>
        <begin position="310"/>
        <end position="331"/>
    </location>
</feature>
<evidence type="ECO:0000313" key="4">
    <source>
        <dbReference type="EMBL" id="ROR91378.1"/>
    </source>
</evidence>
<dbReference type="GO" id="GO:0016747">
    <property type="term" value="F:acyltransferase activity, transferring groups other than amino-acyl groups"/>
    <property type="evidence" value="ECO:0007669"/>
    <property type="project" value="InterPro"/>
</dbReference>
<accession>A0A3N2CVC7</accession>
<feature type="transmembrane region" description="Helical" evidence="2">
    <location>
        <begin position="280"/>
        <end position="304"/>
    </location>
</feature>
<sequence length="363" mass="38427">MSRYLPAPTGAVPAPGEQRPGRLLPRLTSLRAPAAVAVYVVHLEAHGVASLPWGVSAVGGTGVAFFFVLSGFVLAWGTRPGLPARTFYRRRLARVYPSDLATLLVAIVVPVVSVNRDARAAVANALMLQAWSTDNDVVYGMNGVSWSLSCEAFFYALFPLAVVVVRRLPHPVVWTLVVLGLLLAVVAYQVAPDRADHLPPVRAAEFVLGLVAGLYFRDGWRPRVPSVVVGAALALGVVLSTWLESPVSNVVMAVPFLLLVLHVAQRDLTGRRGGLTSRAAVLAGEVSFAFYLVHELVIVNLLPVLPADPALQLLVISPVCVAAAVALHLVVERPCHRLLRDRPGSLALAPTGGAAAAGLGPRP</sequence>
<keyword evidence="5" id="KW-1185">Reference proteome</keyword>
<feature type="transmembrane region" description="Helical" evidence="2">
    <location>
        <begin position="144"/>
        <end position="165"/>
    </location>
</feature>
<evidence type="ECO:0000313" key="5">
    <source>
        <dbReference type="Proteomes" id="UP000281738"/>
    </source>
</evidence>
<keyword evidence="2" id="KW-0472">Membrane</keyword>
<dbReference type="AlphaFoldDB" id="A0A3N2CVC7"/>
<organism evidence="4 5">
    <name type="scientific">Nocardioides aurantiacus</name>
    <dbReference type="NCBI Taxonomy" id="86796"/>
    <lineage>
        <taxon>Bacteria</taxon>
        <taxon>Bacillati</taxon>
        <taxon>Actinomycetota</taxon>
        <taxon>Actinomycetes</taxon>
        <taxon>Propionibacteriales</taxon>
        <taxon>Nocardioidaceae</taxon>
        <taxon>Nocardioides</taxon>
    </lineage>
</organism>
<dbReference type="OrthoDB" id="9807745at2"/>
<evidence type="ECO:0000259" key="3">
    <source>
        <dbReference type="Pfam" id="PF01757"/>
    </source>
</evidence>
<protein>
    <submittedName>
        <fullName evidence="4">Peptidoglycan/LPS O-acetylase OafA/YrhL</fullName>
    </submittedName>
</protein>
<dbReference type="PANTHER" id="PTHR23028">
    <property type="entry name" value="ACETYLTRANSFERASE"/>
    <property type="match status" value="1"/>
</dbReference>
<feature type="transmembrane region" description="Helical" evidence="2">
    <location>
        <begin position="53"/>
        <end position="76"/>
    </location>
</feature>
<feature type="transmembrane region" description="Helical" evidence="2">
    <location>
        <begin position="223"/>
        <end position="243"/>
    </location>
</feature>
<proteinExistence type="predicted"/>
<gene>
    <name evidence="4" type="ORF">EDD33_2244</name>
</gene>
<dbReference type="EMBL" id="RKHO01000001">
    <property type="protein sequence ID" value="ROR91378.1"/>
    <property type="molecule type" value="Genomic_DNA"/>
</dbReference>
<feature type="transmembrane region" description="Helical" evidence="2">
    <location>
        <begin position="197"/>
        <end position="216"/>
    </location>
</feature>
<dbReference type="InterPro" id="IPR050879">
    <property type="entry name" value="Acyltransferase_3"/>
</dbReference>
<dbReference type="Proteomes" id="UP000281738">
    <property type="component" value="Unassembled WGS sequence"/>
</dbReference>
<comment type="caution">
    <text evidence="4">The sequence shown here is derived from an EMBL/GenBank/DDBJ whole genome shotgun (WGS) entry which is preliminary data.</text>
</comment>
<keyword evidence="2" id="KW-1133">Transmembrane helix</keyword>
<dbReference type="GO" id="GO:0009103">
    <property type="term" value="P:lipopolysaccharide biosynthetic process"/>
    <property type="evidence" value="ECO:0007669"/>
    <property type="project" value="TreeGrafter"/>
</dbReference>
<feature type="region of interest" description="Disordered" evidence="1">
    <location>
        <begin position="1"/>
        <end position="20"/>
    </location>
</feature>
<evidence type="ECO:0000256" key="2">
    <source>
        <dbReference type="SAM" id="Phobius"/>
    </source>
</evidence>